<comment type="caution">
    <text evidence="1">The sequence shown here is derived from an EMBL/GenBank/DDBJ whole genome shotgun (WGS) entry which is preliminary data.</text>
</comment>
<gene>
    <name evidence="1" type="ORF">EYF80_013111</name>
</gene>
<dbReference type="Proteomes" id="UP000314294">
    <property type="component" value="Unassembled WGS sequence"/>
</dbReference>
<dbReference type="EMBL" id="SRLO01000091">
    <property type="protein sequence ID" value="TNN76659.1"/>
    <property type="molecule type" value="Genomic_DNA"/>
</dbReference>
<proteinExistence type="predicted"/>
<dbReference type="AlphaFoldDB" id="A0A4Z2IF45"/>
<sequence>MQVKDILFERVSSSPQQVGRPDDGQVLAVHVGDVAERCQEPCHLRVHMNGRCERLSSEPSNLQVFGGFQGDNGAGFNPGYLFKNILTAFNRRVHQPTYAAFRFSPDKCAADPSFK</sequence>
<protein>
    <submittedName>
        <fullName evidence="1">Uncharacterized protein</fullName>
    </submittedName>
</protein>
<evidence type="ECO:0000313" key="2">
    <source>
        <dbReference type="Proteomes" id="UP000314294"/>
    </source>
</evidence>
<name>A0A4Z2IF45_9TELE</name>
<evidence type="ECO:0000313" key="1">
    <source>
        <dbReference type="EMBL" id="TNN76659.1"/>
    </source>
</evidence>
<keyword evidence="2" id="KW-1185">Reference proteome</keyword>
<organism evidence="1 2">
    <name type="scientific">Liparis tanakae</name>
    <name type="common">Tanaka's snailfish</name>
    <dbReference type="NCBI Taxonomy" id="230148"/>
    <lineage>
        <taxon>Eukaryota</taxon>
        <taxon>Metazoa</taxon>
        <taxon>Chordata</taxon>
        <taxon>Craniata</taxon>
        <taxon>Vertebrata</taxon>
        <taxon>Euteleostomi</taxon>
        <taxon>Actinopterygii</taxon>
        <taxon>Neopterygii</taxon>
        <taxon>Teleostei</taxon>
        <taxon>Neoteleostei</taxon>
        <taxon>Acanthomorphata</taxon>
        <taxon>Eupercaria</taxon>
        <taxon>Perciformes</taxon>
        <taxon>Cottioidei</taxon>
        <taxon>Cottales</taxon>
        <taxon>Liparidae</taxon>
        <taxon>Liparis</taxon>
    </lineage>
</organism>
<reference evidence="1 2" key="1">
    <citation type="submission" date="2019-03" db="EMBL/GenBank/DDBJ databases">
        <title>First draft genome of Liparis tanakae, snailfish: a comprehensive survey of snailfish specific genes.</title>
        <authorList>
            <person name="Kim W."/>
            <person name="Song I."/>
            <person name="Jeong J.-H."/>
            <person name="Kim D."/>
            <person name="Kim S."/>
            <person name="Ryu S."/>
            <person name="Song J.Y."/>
            <person name="Lee S.K."/>
        </authorList>
    </citation>
    <scope>NUCLEOTIDE SEQUENCE [LARGE SCALE GENOMIC DNA]</scope>
    <source>
        <tissue evidence="1">Muscle</tissue>
    </source>
</reference>
<accession>A0A4Z2IF45</accession>